<comment type="caution">
    <text evidence="8">The sequence shown here is derived from an EMBL/GenBank/DDBJ whole genome shotgun (WGS) entry which is preliminary data.</text>
</comment>
<dbReference type="PANTHER" id="PTHR43711:SF31">
    <property type="entry name" value="HISTIDINE KINASE"/>
    <property type="match status" value="1"/>
</dbReference>
<dbReference type="SMART" id="SM00387">
    <property type="entry name" value="HATPase_c"/>
    <property type="match status" value="1"/>
</dbReference>
<name>A0A7X1FSY0_9SPHN</name>
<dbReference type="CDD" id="cd00082">
    <property type="entry name" value="HisKA"/>
    <property type="match status" value="1"/>
</dbReference>
<proteinExistence type="predicted"/>
<dbReference type="Gene3D" id="3.30.565.10">
    <property type="entry name" value="Histidine kinase-like ATPase, C-terminal domain"/>
    <property type="match status" value="1"/>
</dbReference>
<dbReference type="InterPro" id="IPR005467">
    <property type="entry name" value="His_kinase_dom"/>
</dbReference>
<dbReference type="PROSITE" id="PS50109">
    <property type="entry name" value="HIS_KIN"/>
    <property type="match status" value="1"/>
</dbReference>
<sequence length="467" mass="49485">MTGTVSQPGASARTDGNDRLIAADEPLLGLHLQCGGEMPGTLAIPALFEAVRKARALGLKLARPIIAHGAAETITAWVEIEPLGETADGGAGALISLRGWQTRPLPAEDEQAASRRRIAVEREIAEFSARLDAAQQVLFAEALPGELTALSEAMAVGVGRPWTDFLTIEGSSHRQPLHWRLLDGAPVRVPGSDRPWRATLVPQFRGGIEPAGFELYLASDVPFEPASPAADTAPATGMKARVIGREVAPVLRQPIARIIANAETIRARLAGPLDDEYSAYASDIAAAGQHLLALIDDLTDLEVVEAEDFSTAPDRIDLAEVARQAAGILGVKAREAEISIDPPRMGESLMAVAEFRRVLQVLLNLVGNALRYAPGQSQVWIRLEQEGHLARVIVADQGPGLDPEQQRKVFEKFERLGRSGDGGSGLGLYISRKLARAMGGELSVESAPGQGARFILSVPAVGSGAAA</sequence>
<dbReference type="SUPFAM" id="SSF55874">
    <property type="entry name" value="ATPase domain of HSP90 chaperone/DNA topoisomerase II/histidine kinase"/>
    <property type="match status" value="1"/>
</dbReference>
<dbReference type="PRINTS" id="PR00344">
    <property type="entry name" value="BCTRLSENSOR"/>
</dbReference>
<dbReference type="InterPro" id="IPR003661">
    <property type="entry name" value="HisK_dim/P_dom"/>
</dbReference>
<dbReference type="AlphaFoldDB" id="A0A7X1FSY0"/>
<evidence type="ECO:0000256" key="4">
    <source>
        <dbReference type="ARBA" id="ARBA00022679"/>
    </source>
</evidence>
<evidence type="ECO:0000256" key="3">
    <source>
        <dbReference type="ARBA" id="ARBA00022553"/>
    </source>
</evidence>
<dbReference type="RefSeq" id="WP_185664694.1">
    <property type="nucleotide sequence ID" value="NZ_JACLAW010000009.1"/>
</dbReference>
<dbReference type="Pfam" id="PF02518">
    <property type="entry name" value="HATPase_c"/>
    <property type="match status" value="1"/>
</dbReference>
<gene>
    <name evidence="8" type="ORF">H7F51_12765</name>
</gene>
<keyword evidence="9" id="KW-1185">Reference proteome</keyword>
<keyword evidence="3" id="KW-0597">Phosphoprotein</keyword>
<dbReference type="InterPro" id="IPR036097">
    <property type="entry name" value="HisK_dim/P_sf"/>
</dbReference>
<dbReference type="Pfam" id="PF00512">
    <property type="entry name" value="HisKA"/>
    <property type="match status" value="1"/>
</dbReference>
<evidence type="ECO:0000256" key="1">
    <source>
        <dbReference type="ARBA" id="ARBA00000085"/>
    </source>
</evidence>
<protein>
    <recommendedName>
        <fullName evidence="2">histidine kinase</fullName>
        <ecNumber evidence="2">2.7.13.3</ecNumber>
    </recommendedName>
</protein>
<dbReference type="InterPro" id="IPR003594">
    <property type="entry name" value="HATPase_dom"/>
</dbReference>
<evidence type="ECO:0000256" key="2">
    <source>
        <dbReference type="ARBA" id="ARBA00012438"/>
    </source>
</evidence>
<keyword evidence="5 8" id="KW-0418">Kinase</keyword>
<dbReference type="Proteomes" id="UP000566813">
    <property type="component" value="Unassembled WGS sequence"/>
</dbReference>
<dbReference type="EMBL" id="JACLAW010000009">
    <property type="protein sequence ID" value="MBC2666394.1"/>
    <property type="molecule type" value="Genomic_DNA"/>
</dbReference>
<dbReference type="Gene3D" id="1.10.287.130">
    <property type="match status" value="1"/>
</dbReference>
<dbReference type="CDD" id="cd00075">
    <property type="entry name" value="HATPase"/>
    <property type="match status" value="1"/>
</dbReference>
<dbReference type="InterPro" id="IPR004358">
    <property type="entry name" value="Sig_transdc_His_kin-like_C"/>
</dbReference>
<evidence type="ECO:0000259" key="7">
    <source>
        <dbReference type="PROSITE" id="PS50109"/>
    </source>
</evidence>
<evidence type="ECO:0000313" key="9">
    <source>
        <dbReference type="Proteomes" id="UP000566813"/>
    </source>
</evidence>
<accession>A0A7X1FSY0</accession>
<evidence type="ECO:0000313" key="8">
    <source>
        <dbReference type="EMBL" id="MBC2666394.1"/>
    </source>
</evidence>
<dbReference type="PANTHER" id="PTHR43711">
    <property type="entry name" value="TWO-COMPONENT HISTIDINE KINASE"/>
    <property type="match status" value="1"/>
</dbReference>
<reference evidence="8 9" key="1">
    <citation type="submission" date="2020-08" db="EMBL/GenBank/DDBJ databases">
        <title>The genome sequence of type strain Novosphingobium flavum NBRC 111647.</title>
        <authorList>
            <person name="Liu Y."/>
        </authorList>
    </citation>
    <scope>NUCLEOTIDE SEQUENCE [LARGE SCALE GENOMIC DNA]</scope>
    <source>
        <strain evidence="8 9">NBRC 111647</strain>
    </source>
</reference>
<dbReference type="InterPro" id="IPR050736">
    <property type="entry name" value="Sensor_HK_Regulatory"/>
</dbReference>
<dbReference type="EC" id="2.7.13.3" evidence="2"/>
<keyword evidence="4" id="KW-0808">Transferase</keyword>
<comment type="catalytic activity">
    <reaction evidence="1">
        <text>ATP + protein L-histidine = ADP + protein N-phospho-L-histidine.</text>
        <dbReference type="EC" id="2.7.13.3"/>
    </reaction>
</comment>
<feature type="domain" description="Histidine kinase" evidence="7">
    <location>
        <begin position="246"/>
        <end position="462"/>
    </location>
</feature>
<dbReference type="InterPro" id="IPR036890">
    <property type="entry name" value="HATPase_C_sf"/>
</dbReference>
<dbReference type="GO" id="GO:0000155">
    <property type="term" value="F:phosphorelay sensor kinase activity"/>
    <property type="evidence" value="ECO:0007669"/>
    <property type="project" value="InterPro"/>
</dbReference>
<keyword evidence="6" id="KW-0902">Two-component regulatory system</keyword>
<evidence type="ECO:0000256" key="5">
    <source>
        <dbReference type="ARBA" id="ARBA00022777"/>
    </source>
</evidence>
<organism evidence="8 9">
    <name type="scientific">Novosphingobium flavum</name>
    <dbReference type="NCBI Taxonomy" id="1778672"/>
    <lineage>
        <taxon>Bacteria</taxon>
        <taxon>Pseudomonadati</taxon>
        <taxon>Pseudomonadota</taxon>
        <taxon>Alphaproteobacteria</taxon>
        <taxon>Sphingomonadales</taxon>
        <taxon>Sphingomonadaceae</taxon>
        <taxon>Novosphingobium</taxon>
    </lineage>
</organism>
<evidence type="ECO:0000256" key="6">
    <source>
        <dbReference type="ARBA" id="ARBA00023012"/>
    </source>
</evidence>
<dbReference type="SUPFAM" id="SSF47384">
    <property type="entry name" value="Homodimeric domain of signal transducing histidine kinase"/>
    <property type="match status" value="1"/>
</dbReference>